<gene>
    <name evidence="2" type="ORF">PKOR_22325</name>
</gene>
<evidence type="ECO:0000313" key="2">
    <source>
        <dbReference type="EMBL" id="AKD05298.1"/>
    </source>
</evidence>
<feature type="chain" id="PRO_5002416499" description="Lipoprotein" evidence="1">
    <location>
        <begin position="26"/>
        <end position="72"/>
    </location>
</feature>
<reference evidence="2 3" key="1">
    <citation type="journal article" date="2015" name="Sci. Rep.">
        <title>Unraveling adaptation of Pontibacter korlensis to radiation and infertility in desert through complete genome and comparative transcriptomic analysis.</title>
        <authorList>
            <person name="Dai J."/>
            <person name="Dai W."/>
            <person name="Qiu C."/>
            <person name="Yang Z."/>
            <person name="Zhang Y."/>
            <person name="Zhou M."/>
            <person name="Zhang L."/>
            <person name="Fang C."/>
            <person name="Gao Q."/>
            <person name="Yang Q."/>
            <person name="Li X."/>
            <person name="Wang Z."/>
            <person name="Wang Z."/>
            <person name="Jia Z."/>
            <person name="Chen X."/>
        </authorList>
    </citation>
    <scope>NUCLEOTIDE SEQUENCE [LARGE SCALE GENOMIC DNA]</scope>
    <source>
        <strain evidence="2 3">X14-1T</strain>
    </source>
</reference>
<proteinExistence type="predicted"/>
<dbReference type="KEGG" id="pko:PKOR_22325"/>
<organism evidence="2 3">
    <name type="scientific">Pontibacter korlensis</name>
    <dbReference type="NCBI Taxonomy" id="400092"/>
    <lineage>
        <taxon>Bacteria</taxon>
        <taxon>Pseudomonadati</taxon>
        <taxon>Bacteroidota</taxon>
        <taxon>Cytophagia</taxon>
        <taxon>Cytophagales</taxon>
        <taxon>Hymenobacteraceae</taxon>
        <taxon>Pontibacter</taxon>
    </lineage>
</organism>
<dbReference type="HOGENOM" id="CLU_2718902_0_0_10"/>
<dbReference type="AlphaFoldDB" id="A0A0E3ZJJ3"/>
<dbReference type="OrthoDB" id="798271at2"/>
<accession>A0A0E3ZJJ3</accession>
<sequence length="72" mass="8436">MKTSFTQISTFLLTLVLLCSGCASGYKVVRPEGLHYNAQAETDGVVFDYKYDVYTETKNKKYARERRKRWCR</sequence>
<dbReference type="Proteomes" id="UP000033109">
    <property type="component" value="Chromosome"/>
</dbReference>
<name>A0A0E3ZJJ3_9BACT</name>
<evidence type="ECO:0000256" key="1">
    <source>
        <dbReference type="SAM" id="SignalP"/>
    </source>
</evidence>
<protein>
    <recommendedName>
        <fullName evidence="4">Lipoprotein</fullName>
    </recommendedName>
</protein>
<feature type="signal peptide" evidence="1">
    <location>
        <begin position="1"/>
        <end position="25"/>
    </location>
</feature>
<dbReference type="RefSeq" id="WP_046313612.1">
    <property type="nucleotide sequence ID" value="NZ_CBCSCY010000019.1"/>
</dbReference>
<evidence type="ECO:0000313" key="3">
    <source>
        <dbReference type="Proteomes" id="UP000033109"/>
    </source>
</evidence>
<dbReference type="STRING" id="400092.PKOR_22325"/>
<dbReference type="PATRIC" id="fig|400092.3.peg.4902"/>
<keyword evidence="3" id="KW-1185">Reference proteome</keyword>
<evidence type="ECO:0008006" key="4">
    <source>
        <dbReference type="Google" id="ProtNLM"/>
    </source>
</evidence>
<dbReference type="EMBL" id="CP009621">
    <property type="protein sequence ID" value="AKD05298.1"/>
    <property type="molecule type" value="Genomic_DNA"/>
</dbReference>
<keyword evidence="1" id="KW-0732">Signal</keyword>